<dbReference type="EMBL" id="FNDQ01000010">
    <property type="protein sequence ID" value="SDH68324.1"/>
    <property type="molecule type" value="Genomic_DNA"/>
</dbReference>
<reference evidence="6" key="1">
    <citation type="submission" date="2016-10" db="EMBL/GenBank/DDBJ databases">
        <authorList>
            <person name="Varghese N."/>
            <person name="Submissions S."/>
        </authorList>
    </citation>
    <scope>NUCLEOTIDE SEQUENCE [LARGE SCALE GENOMIC DNA]</scope>
    <source>
        <strain evidence="6">DSM 23313</strain>
    </source>
</reference>
<keyword evidence="1" id="KW-0805">Transcription regulation</keyword>
<keyword evidence="6" id="KW-1185">Reference proteome</keyword>
<dbReference type="GO" id="GO:0003700">
    <property type="term" value="F:DNA-binding transcription factor activity"/>
    <property type="evidence" value="ECO:0007669"/>
    <property type="project" value="InterPro"/>
</dbReference>
<feature type="domain" description="HTH araC/xylS-type" evidence="4">
    <location>
        <begin position="186"/>
        <end position="284"/>
    </location>
</feature>
<evidence type="ECO:0000259" key="4">
    <source>
        <dbReference type="PROSITE" id="PS01124"/>
    </source>
</evidence>
<evidence type="ECO:0000256" key="2">
    <source>
        <dbReference type="ARBA" id="ARBA00023125"/>
    </source>
</evidence>
<accession>A0A1G8EEL8</accession>
<organism evidence="5 6">
    <name type="scientific">Myroides phaeus</name>
    <dbReference type="NCBI Taxonomy" id="702745"/>
    <lineage>
        <taxon>Bacteria</taxon>
        <taxon>Pseudomonadati</taxon>
        <taxon>Bacteroidota</taxon>
        <taxon>Flavobacteriia</taxon>
        <taxon>Flavobacteriales</taxon>
        <taxon>Flavobacteriaceae</taxon>
        <taxon>Myroides</taxon>
    </lineage>
</organism>
<protein>
    <submittedName>
        <fullName evidence="5">AraC-type DNA-binding protein</fullName>
    </submittedName>
</protein>
<dbReference type="GO" id="GO:0043565">
    <property type="term" value="F:sequence-specific DNA binding"/>
    <property type="evidence" value="ECO:0007669"/>
    <property type="project" value="InterPro"/>
</dbReference>
<dbReference type="SUPFAM" id="SSF46689">
    <property type="entry name" value="Homeodomain-like"/>
    <property type="match status" value="1"/>
</dbReference>
<evidence type="ECO:0000256" key="3">
    <source>
        <dbReference type="ARBA" id="ARBA00023163"/>
    </source>
</evidence>
<dbReference type="STRING" id="702745.SAMN05421818_11079"/>
<name>A0A1G8EEL8_9FLAO</name>
<keyword evidence="2 5" id="KW-0238">DNA-binding</keyword>
<evidence type="ECO:0000256" key="1">
    <source>
        <dbReference type="ARBA" id="ARBA00023015"/>
    </source>
</evidence>
<dbReference type="AlphaFoldDB" id="A0A1G8EEL8"/>
<evidence type="ECO:0000313" key="6">
    <source>
        <dbReference type="Proteomes" id="UP000243588"/>
    </source>
</evidence>
<proteinExistence type="predicted"/>
<dbReference type="PANTHER" id="PTHR43280:SF32">
    <property type="entry name" value="TRANSCRIPTIONAL REGULATORY PROTEIN"/>
    <property type="match status" value="1"/>
</dbReference>
<dbReference type="Gene3D" id="1.10.10.60">
    <property type="entry name" value="Homeodomain-like"/>
    <property type="match status" value="1"/>
</dbReference>
<sequence>MKNTDSNTNNPFQEVVVNDEKTIFEIVPVGHPYRPIRSSILFVKKGRLLFKEQITEIEATSNTIILFDKKYVYETIEMSEDIELRLVSYNLEFIQKIALKLNKLKVYDNLKRQLKRSFTTTPEELELFWQNIRMLNYYIKNFHNIEYAREIVENYFNIILYHLVSITSPKHHDSLSQMTTQQAIAYNFLILVSENYLHDKSVQFYADQLRISIRHLSTVVKEITSKTPNEIIGEFILNEAKAQLSSTTNPIREIAELLKFSDQYAFAHFFKRHLNISPTQYRAQFK</sequence>
<evidence type="ECO:0000313" key="5">
    <source>
        <dbReference type="EMBL" id="SDH68324.1"/>
    </source>
</evidence>
<dbReference type="Pfam" id="PF12833">
    <property type="entry name" value="HTH_18"/>
    <property type="match status" value="1"/>
</dbReference>
<dbReference type="PROSITE" id="PS01124">
    <property type="entry name" value="HTH_ARAC_FAMILY_2"/>
    <property type="match status" value="1"/>
</dbReference>
<dbReference type="InterPro" id="IPR018060">
    <property type="entry name" value="HTH_AraC"/>
</dbReference>
<dbReference type="Proteomes" id="UP000243588">
    <property type="component" value="Unassembled WGS sequence"/>
</dbReference>
<dbReference type="InterPro" id="IPR009057">
    <property type="entry name" value="Homeodomain-like_sf"/>
</dbReference>
<dbReference type="PANTHER" id="PTHR43280">
    <property type="entry name" value="ARAC-FAMILY TRANSCRIPTIONAL REGULATOR"/>
    <property type="match status" value="1"/>
</dbReference>
<gene>
    <name evidence="5" type="ORF">SAMN05421818_11079</name>
</gene>
<keyword evidence="3" id="KW-0804">Transcription</keyword>
<dbReference type="RefSeq" id="WP_090408256.1">
    <property type="nucleotide sequence ID" value="NZ_FNDQ01000010.1"/>
</dbReference>
<dbReference type="SMART" id="SM00342">
    <property type="entry name" value="HTH_ARAC"/>
    <property type="match status" value="1"/>
</dbReference>